<accession>A0AAN9FKM5</accession>
<protein>
    <submittedName>
        <fullName evidence="1">Uncharacterized protein</fullName>
    </submittedName>
</protein>
<sequence>MIQELGHVITSVDDLRRTRRISALPGRVYLLVPASKVHRKASEFETGIAEQWGERKKKSGNKVLPLSGSDGDIEVCSFQEKGKIVGMSCHQLRMQRRWNPVLHPILESPGD</sequence>
<organism evidence="1 2">
    <name type="scientific">Clitoria ternatea</name>
    <name type="common">Butterfly pea</name>
    <dbReference type="NCBI Taxonomy" id="43366"/>
    <lineage>
        <taxon>Eukaryota</taxon>
        <taxon>Viridiplantae</taxon>
        <taxon>Streptophyta</taxon>
        <taxon>Embryophyta</taxon>
        <taxon>Tracheophyta</taxon>
        <taxon>Spermatophyta</taxon>
        <taxon>Magnoliopsida</taxon>
        <taxon>eudicotyledons</taxon>
        <taxon>Gunneridae</taxon>
        <taxon>Pentapetalae</taxon>
        <taxon>rosids</taxon>
        <taxon>fabids</taxon>
        <taxon>Fabales</taxon>
        <taxon>Fabaceae</taxon>
        <taxon>Papilionoideae</taxon>
        <taxon>50 kb inversion clade</taxon>
        <taxon>NPAAA clade</taxon>
        <taxon>indigoferoid/millettioid clade</taxon>
        <taxon>Phaseoleae</taxon>
        <taxon>Clitoria</taxon>
    </lineage>
</organism>
<name>A0AAN9FKM5_CLITE</name>
<dbReference type="Proteomes" id="UP001359559">
    <property type="component" value="Unassembled WGS sequence"/>
</dbReference>
<keyword evidence="2" id="KW-1185">Reference proteome</keyword>
<proteinExistence type="predicted"/>
<comment type="caution">
    <text evidence="1">The sequence shown here is derived from an EMBL/GenBank/DDBJ whole genome shotgun (WGS) entry which is preliminary data.</text>
</comment>
<reference evidence="1 2" key="1">
    <citation type="submission" date="2024-01" db="EMBL/GenBank/DDBJ databases">
        <title>The genomes of 5 underutilized Papilionoideae crops provide insights into root nodulation and disease resistance.</title>
        <authorList>
            <person name="Yuan L."/>
        </authorList>
    </citation>
    <scope>NUCLEOTIDE SEQUENCE [LARGE SCALE GENOMIC DNA]</scope>
    <source>
        <strain evidence="1">LY-2023</strain>
        <tissue evidence="1">Leaf</tissue>
    </source>
</reference>
<dbReference type="AlphaFoldDB" id="A0AAN9FKM5"/>
<evidence type="ECO:0000313" key="2">
    <source>
        <dbReference type="Proteomes" id="UP001359559"/>
    </source>
</evidence>
<evidence type="ECO:0000313" key="1">
    <source>
        <dbReference type="EMBL" id="KAK7278187.1"/>
    </source>
</evidence>
<dbReference type="EMBL" id="JAYKXN010000006">
    <property type="protein sequence ID" value="KAK7278187.1"/>
    <property type="molecule type" value="Genomic_DNA"/>
</dbReference>
<gene>
    <name evidence="1" type="ORF">RJT34_23212</name>
</gene>